<evidence type="ECO:0000256" key="2">
    <source>
        <dbReference type="ARBA" id="ARBA00022490"/>
    </source>
</evidence>
<dbReference type="InterPro" id="IPR000210">
    <property type="entry name" value="BTB/POZ_dom"/>
</dbReference>
<dbReference type="InterPro" id="IPR012983">
    <property type="entry name" value="PHR"/>
</dbReference>
<keyword evidence="5" id="KW-1185">Reference proteome</keyword>
<dbReference type="SMART" id="SM00875">
    <property type="entry name" value="BACK"/>
    <property type="match status" value="1"/>
</dbReference>
<dbReference type="InterPro" id="IPR011990">
    <property type="entry name" value="TPR-like_helical_dom_sf"/>
</dbReference>
<organism evidence="4 5">
    <name type="scientific">Porites evermanni</name>
    <dbReference type="NCBI Taxonomy" id="104178"/>
    <lineage>
        <taxon>Eukaryota</taxon>
        <taxon>Metazoa</taxon>
        <taxon>Cnidaria</taxon>
        <taxon>Anthozoa</taxon>
        <taxon>Hexacorallia</taxon>
        <taxon>Scleractinia</taxon>
        <taxon>Fungiina</taxon>
        <taxon>Poritidae</taxon>
        <taxon>Porites</taxon>
    </lineage>
</organism>
<dbReference type="Proteomes" id="UP001159427">
    <property type="component" value="Unassembled WGS sequence"/>
</dbReference>
<dbReference type="Gene3D" id="3.30.710.10">
    <property type="entry name" value="Potassium Channel Kv1.1, Chain A"/>
    <property type="match status" value="1"/>
</dbReference>
<dbReference type="Gene3D" id="1.25.40.420">
    <property type="match status" value="1"/>
</dbReference>
<dbReference type="InterPro" id="IPR038648">
    <property type="entry name" value="PHR_sf"/>
</dbReference>
<gene>
    <name evidence="4" type="ORF">PEVE_00029299</name>
</gene>
<sequence>MATKIENSGDFYQWQITKRSMGERIKHLYNNPLTADVNFLVAEKGGKRESKIAIPCHKLVLGLSSPVFFAMFYGELAETGDSIDLPDCDSEGFLEFLRYIYRDEAKLTGSCVMQVLYLAKKYIIPSLTELCRRFLEKNITPQNVLDVLPQVTEMDETHLTSVCWNVVDSHTEKVLESASPSLLDDAHLLSSLLARDSLTINEAKIFQAINCWAEDNCRKQGKEASGKNKRDVIGEGILTSVRFPVMTEKEFASHVPDTEILTETEIVKLFMYFNLGRQPGEFSCVPRGKNSKNQMQRCKRFSSRSGVGCFWHYNRGAADSISFTVNAPVLIKGVRLFGYQKEKYLVNLKVDGKTVVEGEFQTEEQEKCGYHGFDVIFEHPRQLLPEVPCAVEALIHGPKSLYGTSGKEEVNCGTVTFRFIATETPLGNSSTVSRGQYEEDECQAGCITGRVLHLHVPTLARIACCLIHQGNLKEALANADKAILLDFRNPDLFCVRSLVNFLLKRQEKALLDASFAVKLNPSQVCGWLLRGLYKKTERKEGNRSKQERDLDKACEVNPDAVMFVDTDNLQAHFQSIFDRFLPSTRVSHSISVHDILDADRTARQASRVSPRTFMCGTAKPKRRMRTCPSQEKSYSERHLERFHTEQSISHHRSSLNIISRHPERHVSRAYSSLDTCTSRVPLLTLRDVVETKSACLCRGQRFIGTGLHRERQGNLEFIEDLTYLSERMYARKWFQDRIPTKIPDFTGCRKLL</sequence>
<dbReference type="Pfam" id="PF08005">
    <property type="entry name" value="PHR"/>
    <property type="match status" value="1"/>
</dbReference>
<dbReference type="EMBL" id="CALNXI010000409">
    <property type="protein sequence ID" value="CAH3026535.1"/>
    <property type="molecule type" value="Genomic_DNA"/>
</dbReference>
<dbReference type="InterPro" id="IPR011705">
    <property type="entry name" value="BACK"/>
</dbReference>
<evidence type="ECO:0000313" key="5">
    <source>
        <dbReference type="Proteomes" id="UP001159427"/>
    </source>
</evidence>
<dbReference type="Gene3D" id="2.60.120.820">
    <property type="entry name" value="PHR domain"/>
    <property type="match status" value="1"/>
</dbReference>
<evidence type="ECO:0000256" key="1">
    <source>
        <dbReference type="ARBA" id="ARBA00004496"/>
    </source>
</evidence>
<dbReference type="Gene3D" id="1.25.40.10">
    <property type="entry name" value="Tetratricopeptide repeat domain"/>
    <property type="match status" value="1"/>
</dbReference>
<dbReference type="Pfam" id="PF00651">
    <property type="entry name" value="BTB"/>
    <property type="match status" value="1"/>
</dbReference>
<evidence type="ECO:0000259" key="3">
    <source>
        <dbReference type="PROSITE" id="PS50097"/>
    </source>
</evidence>
<feature type="domain" description="BTB" evidence="3">
    <location>
        <begin position="35"/>
        <end position="109"/>
    </location>
</feature>
<dbReference type="SUPFAM" id="SSF54695">
    <property type="entry name" value="POZ domain"/>
    <property type="match status" value="1"/>
</dbReference>
<evidence type="ECO:0000313" key="4">
    <source>
        <dbReference type="EMBL" id="CAH3026535.1"/>
    </source>
</evidence>
<dbReference type="Pfam" id="PF07707">
    <property type="entry name" value="BACK"/>
    <property type="match status" value="1"/>
</dbReference>
<accession>A0ABN8MER1</accession>
<comment type="caution">
    <text evidence="4">The sequence shown here is derived from an EMBL/GenBank/DDBJ whole genome shotgun (WGS) entry which is preliminary data.</text>
</comment>
<proteinExistence type="predicted"/>
<dbReference type="SMART" id="SM00225">
    <property type="entry name" value="BTB"/>
    <property type="match status" value="1"/>
</dbReference>
<reference evidence="4 5" key="1">
    <citation type="submission" date="2022-05" db="EMBL/GenBank/DDBJ databases">
        <authorList>
            <consortium name="Genoscope - CEA"/>
            <person name="William W."/>
        </authorList>
    </citation>
    <scope>NUCLEOTIDE SEQUENCE [LARGE SCALE GENOMIC DNA]</scope>
</reference>
<name>A0ABN8MER1_9CNID</name>
<keyword evidence="2" id="KW-0963">Cytoplasm</keyword>
<protein>
    <recommendedName>
        <fullName evidence="3">BTB domain-containing protein</fullName>
    </recommendedName>
</protein>
<dbReference type="PANTHER" id="PTHR45774:SF3">
    <property type="entry name" value="BTB (POZ) DOMAIN-CONTAINING 2B-RELATED"/>
    <property type="match status" value="1"/>
</dbReference>
<comment type="subcellular location">
    <subcellularLocation>
        <location evidence="1">Cytoplasm</location>
    </subcellularLocation>
</comment>
<dbReference type="InterPro" id="IPR011333">
    <property type="entry name" value="SKP1/BTB/POZ_sf"/>
</dbReference>
<dbReference type="SUPFAM" id="SSF48452">
    <property type="entry name" value="TPR-like"/>
    <property type="match status" value="1"/>
</dbReference>
<dbReference type="PANTHER" id="PTHR45774">
    <property type="entry name" value="BTB/POZ DOMAIN-CONTAINING"/>
    <property type="match status" value="1"/>
</dbReference>
<dbReference type="PROSITE" id="PS50097">
    <property type="entry name" value="BTB"/>
    <property type="match status" value="1"/>
</dbReference>